<dbReference type="PANTHER" id="PTHR43713:SF3">
    <property type="entry name" value="GLUTAMATE-1-SEMIALDEHYDE 2,1-AMINOMUTASE 1, CHLOROPLASTIC-RELATED"/>
    <property type="match status" value="1"/>
</dbReference>
<dbReference type="EMBL" id="NRSG01000067">
    <property type="protein sequence ID" value="MBK1658777.1"/>
    <property type="molecule type" value="Genomic_DNA"/>
</dbReference>
<dbReference type="InterPro" id="IPR015422">
    <property type="entry name" value="PyrdxlP-dep_Trfase_small"/>
</dbReference>
<dbReference type="InterPro" id="IPR005814">
    <property type="entry name" value="Aminotrans_3"/>
</dbReference>
<name>A0ABS1CXL9_9PROT</name>
<proteinExistence type="inferred from homology"/>
<dbReference type="SUPFAM" id="SSF53383">
    <property type="entry name" value="PLP-dependent transferases"/>
    <property type="match status" value="1"/>
</dbReference>
<keyword evidence="2 3" id="KW-0663">Pyridoxal phosphate</keyword>
<accession>A0ABS1CXL9</accession>
<organism evidence="4 5">
    <name type="scientific">Paracraurococcus ruber</name>
    <dbReference type="NCBI Taxonomy" id="77675"/>
    <lineage>
        <taxon>Bacteria</taxon>
        <taxon>Pseudomonadati</taxon>
        <taxon>Pseudomonadota</taxon>
        <taxon>Alphaproteobacteria</taxon>
        <taxon>Acetobacterales</taxon>
        <taxon>Roseomonadaceae</taxon>
        <taxon>Paracraurococcus</taxon>
    </lineage>
</organism>
<dbReference type="Gene3D" id="3.40.640.10">
    <property type="entry name" value="Type I PLP-dependent aspartate aminotransferase-like (Major domain)"/>
    <property type="match status" value="1"/>
</dbReference>
<comment type="similarity">
    <text evidence="3">Belongs to the class-III pyridoxal-phosphate-dependent aminotransferase family.</text>
</comment>
<dbReference type="Pfam" id="PF00202">
    <property type="entry name" value="Aminotran_3"/>
    <property type="match status" value="1"/>
</dbReference>
<dbReference type="RefSeq" id="WP_133220582.1">
    <property type="nucleotide sequence ID" value="NZ_NRSG01000067.1"/>
</dbReference>
<sequence>MDGITRSPDEQALVKMAHRVLPAGNFGNFASDIIIRGGRGGRVWDVSGNEYVDFLLGSGPMFIGHAHPEVTEAVLAQVPRGTTFFANNEHGIRLAEEIAAALPCAEQVRFVSSGTEADMYAMRLARAFRKRDRILKFEGGYHGMSDWGLMSLAPKRLANFPVAVPDSAGIPRSAREEVLVAPFNDLDAAKALIAAHHDELGGVILEPFQRLIPPVPGFLEGIRAITAEYGIPLIFDEVVTGFRFAYGGAQSYYGVTPDLCTLGKIIGGGFPLAAIAGRADIMAHFDKGIVGEDGFLMQVGTLSGNPVASVAGLATLEVLKRPGAYEAVFATGRSLMDGLQALIRKAGLPAQLVGVPVLFDVVFTADEVRNYRDVLKADAALQKHFNTQLRAGGILKGESKYYLSTAHTEADIEQTLQAFAGAIAVLPKRR</sequence>
<keyword evidence="4" id="KW-0808">Transferase</keyword>
<keyword evidence="4" id="KW-0032">Aminotransferase</keyword>
<dbReference type="InterPro" id="IPR015421">
    <property type="entry name" value="PyrdxlP-dep_Trfase_major"/>
</dbReference>
<dbReference type="GO" id="GO:0008483">
    <property type="term" value="F:transaminase activity"/>
    <property type="evidence" value="ECO:0007669"/>
    <property type="project" value="UniProtKB-KW"/>
</dbReference>
<dbReference type="Proteomes" id="UP000697995">
    <property type="component" value="Unassembled WGS sequence"/>
</dbReference>
<dbReference type="PANTHER" id="PTHR43713">
    <property type="entry name" value="GLUTAMATE-1-SEMIALDEHYDE 2,1-AMINOMUTASE"/>
    <property type="match status" value="1"/>
</dbReference>
<evidence type="ECO:0000256" key="1">
    <source>
        <dbReference type="ARBA" id="ARBA00001933"/>
    </source>
</evidence>
<evidence type="ECO:0000313" key="5">
    <source>
        <dbReference type="Proteomes" id="UP000697995"/>
    </source>
</evidence>
<comment type="cofactor">
    <cofactor evidence="1">
        <name>pyridoxal 5'-phosphate</name>
        <dbReference type="ChEBI" id="CHEBI:597326"/>
    </cofactor>
</comment>
<evidence type="ECO:0000256" key="3">
    <source>
        <dbReference type="RuleBase" id="RU003560"/>
    </source>
</evidence>
<keyword evidence="5" id="KW-1185">Reference proteome</keyword>
<comment type="caution">
    <text evidence="4">The sequence shown here is derived from an EMBL/GenBank/DDBJ whole genome shotgun (WGS) entry which is preliminary data.</text>
</comment>
<dbReference type="Gene3D" id="3.90.1150.10">
    <property type="entry name" value="Aspartate Aminotransferase, domain 1"/>
    <property type="match status" value="1"/>
</dbReference>
<gene>
    <name evidence="4" type="ORF">CKO45_11090</name>
</gene>
<evidence type="ECO:0000256" key="2">
    <source>
        <dbReference type="ARBA" id="ARBA00022898"/>
    </source>
</evidence>
<protein>
    <submittedName>
        <fullName evidence="4">Aspartate aminotransferase family protein</fullName>
    </submittedName>
</protein>
<reference evidence="4 5" key="1">
    <citation type="journal article" date="2020" name="Microorganisms">
        <title>Osmotic Adaptation and Compatible Solute Biosynthesis of Phototrophic Bacteria as Revealed from Genome Analyses.</title>
        <authorList>
            <person name="Imhoff J.F."/>
            <person name="Rahn T."/>
            <person name="Kunzel S."/>
            <person name="Keller A."/>
            <person name="Neulinger S.C."/>
        </authorList>
    </citation>
    <scope>NUCLEOTIDE SEQUENCE [LARGE SCALE GENOMIC DNA]</scope>
    <source>
        <strain evidence="4 5">DSM 15382</strain>
    </source>
</reference>
<dbReference type="InterPro" id="IPR015424">
    <property type="entry name" value="PyrdxlP-dep_Trfase"/>
</dbReference>
<evidence type="ECO:0000313" key="4">
    <source>
        <dbReference type="EMBL" id="MBK1658777.1"/>
    </source>
</evidence>
<dbReference type="CDD" id="cd00610">
    <property type="entry name" value="OAT_like"/>
    <property type="match status" value="1"/>
</dbReference>